<dbReference type="STRING" id="553175.POREN0001_1221"/>
<evidence type="ECO:0008006" key="3">
    <source>
        <dbReference type="Google" id="ProtNLM"/>
    </source>
</evidence>
<proteinExistence type="predicted"/>
<dbReference type="eggNOG" id="COG2348">
    <property type="taxonomic scope" value="Bacteria"/>
</dbReference>
<comment type="caution">
    <text evidence="1">The sequence shown here is derived from an EMBL/GenBank/DDBJ whole genome shotgun (WGS) entry which is preliminary data.</text>
</comment>
<evidence type="ECO:0000313" key="2">
    <source>
        <dbReference type="Proteomes" id="UP000004295"/>
    </source>
</evidence>
<name>C3J7X8_POREA</name>
<evidence type="ECO:0000313" key="1">
    <source>
        <dbReference type="EMBL" id="EEN83552.1"/>
    </source>
</evidence>
<reference evidence="1 2" key="1">
    <citation type="submission" date="2009-04" db="EMBL/GenBank/DDBJ databases">
        <authorList>
            <person name="Sebastian Y."/>
            <person name="Madupu R."/>
            <person name="Durkin A.S."/>
            <person name="Torralba M."/>
            <person name="Methe B."/>
            <person name="Sutton G.G."/>
            <person name="Strausberg R.L."/>
            <person name="Nelson K.E."/>
        </authorList>
    </citation>
    <scope>NUCLEOTIDE SEQUENCE [LARGE SCALE GENOMIC DNA]</scope>
    <source>
        <strain evidence="2">ATCC 35406 / BCRC 14492 / JCM 8526 / NCTC 13058 / HG 370</strain>
    </source>
</reference>
<dbReference type="InterPro" id="IPR016181">
    <property type="entry name" value="Acyl_CoA_acyltransferase"/>
</dbReference>
<dbReference type="AlphaFoldDB" id="C3J7X8"/>
<protein>
    <recommendedName>
        <fullName evidence="3">BioF2-like acetyltransferase domain-containing protein</fullName>
    </recommendedName>
</protein>
<organism evidence="1 2">
    <name type="scientific">Porphyromonas endodontalis (strain ATCC 35406 / DSM 24491 / JCM 8526 / CCUG 16442 / BCRC 14492 / NCTC 13058 / HG 370)</name>
    <name type="common">Bacteroides endodontalis</name>
    <dbReference type="NCBI Taxonomy" id="553175"/>
    <lineage>
        <taxon>Bacteria</taxon>
        <taxon>Pseudomonadati</taxon>
        <taxon>Bacteroidota</taxon>
        <taxon>Bacteroidia</taxon>
        <taxon>Bacteroidales</taxon>
        <taxon>Porphyromonadaceae</taxon>
        <taxon>Porphyromonas</taxon>
    </lineage>
</organism>
<dbReference type="Gene3D" id="3.40.630.30">
    <property type="match status" value="1"/>
</dbReference>
<dbReference type="SUPFAM" id="SSF55729">
    <property type="entry name" value="Acyl-CoA N-acyltransferases (Nat)"/>
    <property type="match status" value="1"/>
</dbReference>
<dbReference type="EMBL" id="ACNN01000005">
    <property type="protein sequence ID" value="EEN83552.1"/>
    <property type="molecule type" value="Genomic_DNA"/>
</dbReference>
<gene>
    <name evidence="1" type="ORF">POREN0001_1221</name>
</gene>
<accession>C3J7X8</accession>
<dbReference type="Proteomes" id="UP000004295">
    <property type="component" value="Unassembled WGS sequence"/>
</dbReference>
<keyword evidence="2" id="KW-1185">Reference proteome</keyword>
<sequence>MEKVTIVTSRTEYETFVAEQAETVPLYYHPWWLDAVTGGAKGWQPWCALSDDGRVLAVFPLYTPVRGVALSPPYTQVGGIYFSPEGEGGEGSPQSQHGIFVQRRKITMAFVEAMPQFKYFEVPFPTSFTDWLPYYWQGYSSFVRYSYARRLPEDEKALLASENRDIRHKISLAKQLGYQYQEASTPEDLLRLSCTLYRKKGLARHLLSTLEHTVDVAMSRGQGLLSTIYSKEGDLLAAGFTPYEGSTGYLIASASVGGKEHKAAPAYLIHSTMLALARCHLTHFDFEGSMLQGVEAVFRSFYGEQYPFYRISKGSLSLVQRLRLAYHYRQLHAHR</sequence>